<evidence type="ECO:0000256" key="5">
    <source>
        <dbReference type="ARBA" id="ARBA00022617"/>
    </source>
</evidence>
<evidence type="ECO:0000313" key="16">
    <source>
        <dbReference type="Proteomes" id="UP000800035"/>
    </source>
</evidence>
<evidence type="ECO:0000313" key="15">
    <source>
        <dbReference type="EMBL" id="KAF1948664.1"/>
    </source>
</evidence>
<dbReference type="Gene3D" id="1.10.630.10">
    <property type="entry name" value="Cytochrome P450"/>
    <property type="match status" value="1"/>
</dbReference>
<evidence type="ECO:0000256" key="3">
    <source>
        <dbReference type="ARBA" id="ARBA00004685"/>
    </source>
</evidence>
<evidence type="ECO:0000256" key="9">
    <source>
        <dbReference type="ARBA" id="ARBA00023002"/>
    </source>
</evidence>
<keyword evidence="11" id="KW-0503">Monooxygenase</keyword>
<dbReference type="CDD" id="cd11061">
    <property type="entry name" value="CYP67-like"/>
    <property type="match status" value="1"/>
</dbReference>
<dbReference type="PANTHER" id="PTHR24305:SF237">
    <property type="entry name" value="CYTOCHROME P450 MONOOXYGENASE ATNE-RELATED"/>
    <property type="match status" value="1"/>
</dbReference>
<organism evidence="15 16">
    <name type="scientific">Byssothecium circinans</name>
    <dbReference type="NCBI Taxonomy" id="147558"/>
    <lineage>
        <taxon>Eukaryota</taxon>
        <taxon>Fungi</taxon>
        <taxon>Dikarya</taxon>
        <taxon>Ascomycota</taxon>
        <taxon>Pezizomycotina</taxon>
        <taxon>Dothideomycetes</taxon>
        <taxon>Pleosporomycetidae</taxon>
        <taxon>Pleosporales</taxon>
        <taxon>Massarineae</taxon>
        <taxon>Massarinaceae</taxon>
        <taxon>Byssothecium</taxon>
    </lineage>
</organism>
<dbReference type="GO" id="GO:0016705">
    <property type="term" value="F:oxidoreductase activity, acting on paired donors, with incorporation or reduction of molecular oxygen"/>
    <property type="evidence" value="ECO:0007669"/>
    <property type="project" value="InterPro"/>
</dbReference>
<dbReference type="InterPro" id="IPR050121">
    <property type="entry name" value="Cytochrome_P450_monoxygenase"/>
</dbReference>
<comment type="cofactor">
    <cofactor evidence="1 13">
        <name>heme</name>
        <dbReference type="ChEBI" id="CHEBI:30413"/>
    </cofactor>
</comment>
<dbReference type="GO" id="GO:1902181">
    <property type="term" value="P:verruculogen biosynthetic process"/>
    <property type="evidence" value="ECO:0007669"/>
    <property type="project" value="UniProtKB-ARBA"/>
</dbReference>
<dbReference type="Proteomes" id="UP000800035">
    <property type="component" value="Unassembled WGS sequence"/>
</dbReference>
<keyword evidence="5 13" id="KW-0349">Heme</keyword>
<keyword evidence="9" id="KW-0560">Oxidoreductase</keyword>
<dbReference type="GO" id="GO:0020037">
    <property type="term" value="F:heme binding"/>
    <property type="evidence" value="ECO:0007669"/>
    <property type="project" value="InterPro"/>
</dbReference>
<dbReference type="OrthoDB" id="1470350at2759"/>
<keyword evidence="12 14" id="KW-0472">Membrane</keyword>
<evidence type="ECO:0000256" key="1">
    <source>
        <dbReference type="ARBA" id="ARBA00001971"/>
    </source>
</evidence>
<evidence type="ECO:0000256" key="4">
    <source>
        <dbReference type="ARBA" id="ARBA00010617"/>
    </source>
</evidence>
<keyword evidence="16" id="KW-1185">Reference proteome</keyword>
<dbReference type="FunFam" id="1.10.630.10:FF:000063">
    <property type="entry name" value="Cytochrome P450 monooxygenase"/>
    <property type="match status" value="1"/>
</dbReference>
<dbReference type="GO" id="GO:0005506">
    <property type="term" value="F:iron ion binding"/>
    <property type="evidence" value="ECO:0007669"/>
    <property type="project" value="InterPro"/>
</dbReference>
<dbReference type="PRINTS" id="PR00385">
    <property type="entry name" value="P450"/>
</dbReference>
<comment type="similarity">
    <text evidence="4">Belongs to the cytochrome P450 family.</text>
</comment>
<keyword evidence="10 13" id="KW-0408">Iron</keyword>
<evidence type="ECO:0000256" key="11">
    <source>
        <dbReference type="ARBA" id="ARBA00023033"/>
    </source>
</evidence>
<dbReference type="PANTHER" id="PTHR24305">
    <property type="entry name" value="CYTOCHROME P450"/>
    <property type="match status" value="1"/>
</dbReference>
<evidence type="ECO:0000256" key="12">
    <source>
        <dbReference type="ARBA" id="ARBA00023136"/>
    </source>
</evidence>
<dbReference type="InterPro" id="IPR001128">
    <property type="entry name" value="Cyt_P450"/>
</dbReference>
<reference evidence="15" key="1">
    <citation type="journal article" date="2020" name="Stud. Mycol.">
        <title>101 Dothideomycetes genomes: a test case for predicting lifestyles and emergence of pathogens.</title>
        <authorList>
            <person name="Haridas S."/>
            <person name="Albert R."/>
            <person name="Binder M."/>
            <person name="Bloem J."/>
            <person name="Labutti K."/>
            <person name="Salamov A."/>
            <person name="Andreopoulos B."/>
            <person name="Baker S."/>
            <person name="Barry K."/>
            <person name="Bills G."/>
            <person name="Bluhm B."/>
            <person name="Cannon C."/>
            <person name="Castanera R."/>
            <person name="Culley D."/>
            <person name="Daum C."/>
            <person name="Ezra D."/>
            <person name="Gonzalez J."/>
            <person name="Henrissat B."/>
            <person name="Kuo A."/>
            <person name="Liang C."/>
            <person name="Lipzen A."/>
            <person name="Lutzoni F."/>
            <person name="Magnuson J."/>
            <person name="Mondo S."/>
            <person name="Nolan M."/>
            <person name="Ohm R."/>
            <person name="Pangilinan J."/>
            <person name="Park H.-J."/>
            <person name="Ramirez L."/>
            <person name="Alfaro M."/>
            <person name="Sun H."/>
            <person name="Tritt A."/>
            <person name="Yoshinaga Y."/>
            <person name="Zwiers L.-H."/>
            <person name="Turgeon B."/>
            <person name="Goodwin S."/>
            <person name="Spatafora J."/>
            <person name="Crous P."/>
            <person name="Grigoriev I."/>
        </authorList>
    </citation>
    <scope>NUCLEOTIDE SEQUENCE</scope>
    <source>
        <strain evidence="15">CBS 675.92</strain>
    </source>
</reference>
<dbReference type="InterPro" id="IPR036396">
    <property type="entry name" value="Cyt_P450_sf"/>
</dbReference>
<evidence type="ECO:0000256" key="2">
    <source>
        <dbReference type="ARBA" id="ARBA00004370"/>
    </source>
</evidence>
<name>A0A6A5T925_9PLEO</name>
<evidence type="ECO:0000256" key="6">
    <source>
        <dbReference type="ARBA" id="ARBA00022692"/>
    </source>
</evidence>
<dbReference type="PRINTS" id="PR00463">
    <property type="entry name" value="EP450I"/>
</dbReference>
<dbReference type="EMBL" id="ML977051">
    <property type="protein sequence ID" value="KAF1948664.1"/>
    <property type="molecule type" value="Genomic_DNA"/>
</dbReference>
<sequence>MSTPPNPTYYKQLNTYRLSGLVWWTLAFANVGAVLYLRRSQHELNILRDTGIALLVLLAEAAFYVSTIIIYRIWFHPLSKYPGPFLAKFTDWYSVYHAFKGDRHVDFHKLHETYGPIVRYGPHRIAMNSNTALREVYHVRSNSQKSQFFTVFAHFFKVQMIMTTLDKEEHAFKRRIAAEALTPSALKGMEPLVLRNTRIFCDKMLDDPNDKTKKWNSARNMSEWCGYLVNDIMGDITFHRNWNMLGSDENRELIKVLNQGVGGLNMMGHMPGVLKLKLDKILFRSATESTYKYEKLTEEQTAWRFAQQGKIQERDIFGSLMAAHDKETNRSLTREELIAEAGLFIIAGSDTTGSAITATIFYILHNPDVYKRLEKEVRETFSDVEDIHGGPLLDTCEYLHACITEAMRMSPGVGGTLLREAMKGGMRVDGEFFPEGTDVGVGNYAIHHNADYYPEPFDFRPTRWLLASKHDGGVSAEEIRLANSAYTPFGVGRASCMGQKLAYNEMMGVIGRLMFLYDMRLQPGSNLGEGGEHLGKDRTRKGEFQMWDKFVSSHEGPMVEFRPR</sequence>
<evidence type="ECO:0000256" key="10">
    <source>
        <dbReference type="ARBA" id="ARBA00023004"/>
    </source>
</evidence>
<gene>
    <name evidence="15" type="ORF">CC80DRAFT_458824</name>
</gene>
<feature type="transmembrane region" description="Helical" evidence="14">
    <location>
        <begin position="50"/>
        <end position="74"/>
    </location>
</feature>
<evidence type="ECO:0000256" key="14">
    <source>
        <dbReference type="SAM" id="Phobius"/>
    </source>
</evidence>
<protein>
    <submittedName>
        <fullName evidence="15">Cytochrome P450</fullName>
    </submittedName>
</protein>
<comment type="subcellular location">
    <subcellularLocation>
        <location evidence="2">Membrane</location>
    </subcellularLocation>
</comment>
<proteinExistence type="inferred from homology"/>
<dbReference type="AlphaFoldDB" id="A0A6A5T925"/>
<feature type="transmembrane region" description="Helical" evidence="14">
    <location>
        <begin position="20"/>
        <end position="38"/>
    </location>
</feature>
<accession>A0A6A5T925</accession>
<evidence type="ECO:0000256" key="7">
    <source>
        <dbReference type="ARBA" id="ARBA00022723"/>
    </source>
</evidence>
<evidence type="ECO:0000256" key="13">
    <source>
        <dbReference type="PIRSR" id="PIRSR602401-1"/>
    </source>
</evidence>
<dbReference type="SUPFAM" id="SSF48264">
    <property type="entry name" value="Cytochrome P450"/>
    <property type="match status" value="1"/>
</dbReference>
<evidence type="ECO:0000256" key="8">
    <source>
        <dbReference type="ARBA" id="ARBA00022989"/>
    </source>
</evidence>
<keyword evidence="6 14" id="KW-0812">Transmembrane</keyword>
<dbReference type="GO" id="GO:0004497">
    <property type="term" value="F:monooxygenase activity"/>
    <property type="evidence" value="ECO:0007669"/>
    <property type="project" value="UniProtKB-KW"/>
</dbReference>
<feature type="binding site" description="axial binding residue" evidence="13">
    <location>
        <position position="496"/>
    </location>
    <ligand>
        <name>heme</name>
        <dbReference type="ChEBI" id="CHEBI:30413"/>
    </ligand>
    <ligandPart>
        <name>Fe</name>
        <dbReference type="ChEBI" id="CHEBI:18248"/>
    </ligandPart>
</feature>
<keyword evidence="8 14" id="KW-1133">Transmembrane helix</keyword>
<dbReference type="Pfam" id="PF00067">
    <property type="entry name" value="p450"/>
    <property type="match status" value="1"/>
</dbReference>
<comment type="pathway">
    <text evidence="3">Mycotoxin biosynthesis.</text>
</comment>
<dbReference type="GO" id="GO:0016020">
    <property type="term" value="C:membrane"/>
    <property type="evidence" value="ECO:0007669"/>
    <property type="project" value="UniProtKB-SubCell"/>
</dbReference>
<dbReference type="InterPro" id="IPR002401">
    <property type="entry name" value="Cyt_P450_E_grp-I"/>
</dbReference>
<keyword evidence="7 13" id="KW-0479">Metal-binding</keyword>